<evidence type="ECO:0000313" key="1">
    <source>
        <dbReference type="EMBL" id="KAF0695771.1"/>
    </source>
</evidence>
<reference evidence="1" key="2">
    <citation type="submission" date="2019-06" db="EMBL/GenBank/DDBJ databases">
        <title>Genomics analysis of Aphanomyces spp. identifies a new class of oomycete effector associated with host adaptation.</title>
        <authorList>
            <person name="Gaulin E."/>
        </authorList>
    </citation>
    <scope>NUCLEOTIDE SEQUENCE</scope>
    <source>
        <strain evidence="1">CBS 578.67</strain>
    </source>
</reference>
<protein>
    <submittedName>
        <fullName evidence="2">Aste57867_13422 protein</fullName>
    </submittedName>
</protein>
<dbReference type="OrthoDB" id="18175at2759"/>
<name>A0A485KYZ4_9STRA</name>
<gene>
    <name evidence="2" type="primary">Aste57867_13422</name>
    <name evidence="1" type="ORF">As57867_013372</name>
    <name evidence="2" type="ORF">ASTE57867_13422</name>
</gene>
<dbReference type="GO" id="GO:0005739">
    <property type="term" value="C:mitochondrion"/>
    <property type="evidence" value="ECO:0007669"/>
    <property type="project" value="InterPro"/>
</dbReference>
<dbReference type="GO" id="GO:0033617">
    <property type="term" value="P:mitochondrial respiratory chain complex IV assembly"/>
    <property type="evidence" value="ECO:0007669"/>
    <property type="project" value="InterPro"/>
</dbReference>
<evidence type="ECO:0000313" key="3">
    <source>
        <dbReference type="Proteomes" id="UP000332933"/>
    </source>
</evidence>
<keyword evidence="3" id="KW-1185">Reference proteome</keyword>
<dbReference type="Proteomes" id="UP000332933">
    <property type="component" value="Unassembled WGS sequence"/>
</dbReference>
<organism evidence="2 3">
    <name type="scientific">Aphanomyces stellatus</name>
    <dbReference type="NCBI Taxonomy" id="120398"/>
    <lineage>
        <taxon>Eukaryota</taxon>
        <taxon>Sar</taxon>
        <taxon>Stramenopiles</taxon>
        <taxon>Oomycota</taxon>
        <taxon>Saprolegniomycetes</taxon>
        <taxon>Saprolegniales</taxon>
        <taxon>Verrucalvaceae</taxon>
        <taxon>Aphanomyces</taxon>
    </lineage>
</organism>
<dbReference type="EMBL" id="VJMH01005451">
    <property type="protein sequence ID" value="KAF0695771.1"/>
    <property type="molecule type" value="Genomic_DNA"/>
</dbReference>
<sequence>MSRYKSLELFKFTIYVTLPIFTTYVYMQPDIVQQIVSGLGYVKFPAQDVTRDEMIKKLKKGQQERKN</sequence>
<dbReference type="InterPro" id="IPR018625">
    <property type="entry name" value="Pet100"/>
</dbReference>
<reference evidence="2 3" key="1">
    <citation type="submission" date="2019-03" db="EMBL/GenBank/DDBJ databases">
        <authorList>
            <person name="Gaulin E."/>
            <person name="Dumas B."/>
        </authorList>
    </citation>
    <scope>NUCLEOTIDE SEQUENCE [LARGE SCALE GENOMIC DNA]</scope>
    <source>
        <strain evidence="2">CBS 568.67</strain>
    </source>
</reference>
<accession>A0A485KYZ4</accession>
<dbReference type="AlphaFoldDB" id="A0A485KYZ4"/>
<evidence type="ECO:0000313" key="2">
    <source>
        <dbReference type="EMBL" id="VFT90261.1"/>
    </source>
</evidence>
<dbReference type="Pfam" id="PF09803">
    <property type="entry name" value="Pet100"/>
    <property type="match status" value="1"/>
</dbReference>
<dbReference type="EMBL" id="CAADRA010005472">
    <property type="protein sequence ID" value="VFT90261.1"/>
    <property type="molecule type" value="Genomic_DNA"/>
</dbReference>
<proteinExistence type="predicted"/>